<comment type="caution">
    <text evidence="4">The sequence shown here is derived from an EMBL/GenBank/DDBJ whole genome shotgun (WGS) entry which is preliminary data.</text>
</comment>
<proteinExistence type="inferred from homology"/>
<dbReference type="SMART" id="SM00849">
    <property type="entry name" value="Lactamase_B"/>
    <property type="match status" value="1"/>
</dbReference>
<evidence type="ECO:0000313" key="4">
    <source>
        <dbReference type="EMBL" id="HGU41019.1"/>
    </source>
</evidence>
<evidence type="ECO:0000259" key="3">
    <source>
        <dbReference type="SMART" id="SM00849"/>
    </source>
</evidence>
<keyword evidence="1 2" id="KW-0378">Hydrolase</keyword>
<comment type="similarity">
    <text evidence="2">Belongs to the UPF0173 family.</text>
</comment>
<dbReference type="PANTHER" id="PTHR43546:SF3">
    <property type="entry name" value="UPF0173 METAL-DEPENDENT HYDROLASE MJ1163"/>
    <property type="match status" value="1"/>
</dbReference>
<name>A0A7C4GIM4_9BACT</name>
<dbReference type="InterPro" id="IPR036866">
    <property type="entry name" value="RibonucZ/Hydroxyglut_hydro"/>
</dbReference>
<dbReference type="InterPro" id="IPR001279">
    <property type="entry name" value="Metallo-B-lactamas"/>
</dbReference>
<protein>
    <recommendedName>
        <fullName evidence="2">UPF0173 metal-dependent hydrolase ENT77_07470</fullName>
    </recommendedName>
</protein>
<evidence type="ECO:0000256" key="1">
    <source>
        <dbReference type="ARBA" id="ARBA00022801"/>
    </source>
</evidence>
<evidence type="ECO:0000256" key="2">
    <source>
        <dbReference type="HAMAP-Rule" id="MF_00457"/>
    </source>
</evidence>
<dbReference type="PANTHER" id="PTHR43546">
    <property type="entry name" value="UPF0173 METAL-DEPENDENT HYDROLASE MJ1163-RELATED"/>
    <property type="match status" value="1"/>
</dbReference>
<dbReference type="InterPro" id="IPR022877">
    <property type="entry name" value="UPF0173"/>
</dbReference>
<dbReference type="AlphaFoldDB" id="A0A7C4GIM4"/>
<dbReference type="GO" id="GO:0016787">
    <property type="term" value="F:hydrolase activity"/>
    <property type="evidence" value="ECO:0007669"/>
    <property type="project" value="UniProtKB-UniRule"/>
</dbReference>
<dbReference type="SUPFAM" id="SSF56281">
    <property type="entry name" value="Metallo-hydrolase/oxidoreductase"/>
    <property type="match status" value="1"/>
</dbReference>
<dbReference type="Gene3D" id="3.60.15.10">
    <property type="entry name" value="Ribonuclease Z/Hydroxyacylglutathione hydrolase-like"/>
    <property type="match status" value="1"/>
</dbReference>
<dbReference type="Pfam" id="PF12706">
    <property type="entry name" value="Lactamase_B_2"/>
    <property type="match status" value="1"/>
</dbReference>
<gene>
    <name evidence="4" type="ORF">ENT77_07470</name>
</gene>
<feature type="domain" description="Metallo-beta-lactamase" evidence="3">
    <location>
        <begin position="7"/>
        <end position="190"/>
    </location>
</feature>
<organism evidence="4">
    <name type="scientific">Fervidobacterium thailandense</name>
    <dbReference type="NCBI Taxonomy" id="1008305"/>
    <lineage>
        <taxon>Bacteria</taxon>
        <taxon>Thermotogati</taxon>
        <taxon>Thermotogota</taxon>
        <taxon>Thermotogae</taxon>
        <taxon>Thermotogales</taxon>
        <taxon>Fervidobacteriaceae</taxon>
        <taxon>Fervidobacterium</taxon>
    </lineage>
</organism>
<sequence>MKLTFLGHAVVLIEGIEDKYNVIIDPFITGNPAYPAEFELPKINYILVTHGHGDHLGDTLSLCQKYGSTVISNFELCNFLQLKGCKVHPMHVGGVYYFEFGKVKLTPAIHGSGIYDGDKVLYGGNPCGFLIKAENKTIYHAGDTGLTKEMELLKDVDVAFLPIGGNFVMDADDAIEAVKMIKPKMVIPIHYNTWDIIKADVEHFRLEVEKLGTECKVLKPGESVVL</sequence>
<dbReference type="EMBL" id="DSZY01000033">
    <property type="protein sequence ID" value="HGU41019.1"/>
    <property type="molecule type" value="Genomic_DNA"/>
</dbReference>
<dbReference type="NCBIfam" id="NF001911">
    <property type="entry name" value="PRK00685.1"/>
    <property type="match status" value="1"/>
</dbReference>
<dbReference type="InterPro" id="IPR050114">
    <property type="entry name" value="UPF0173_UPF0282_UlaG_hydrolase"/>
</dbReference>
<dbReference type="HAMAP" id="MF_00457">
    <property type="entry name" value="UPF0173"/>
    <property type="match status" value="1"/>
</dbReference>
<reference evidence="4" key="1">
    <citation type="journal article" date="2020" name="mSystems">
        <title>Genome- and Community-Level Interaction Insights into Carbon Utilization and Element Cycling Functions of Hydrothermarchaeota in Hydrothermal Sediment.</title>
        <authorList>
            <person name="Zhou Z."/>
            <person name="Liu Y."/>
            <person name="Xu W."/>
            <person name="Pan J."/>
            <person name="Luo Z.H."/>
            <person name="Li M."/>
        </authorList>
    </citation>
    <scope>NUCLEOTIDE SEQUENCE [LARGE SCALE GENOMIC DNA]</scope>
    <source>
        <strain evidence="4">SpSt-609</strain>
    </source>
</reference>
<accession>A0A7C4GIM4</accession>